<sequence length="35" mass="4200">MTNLFNHVSLRRRISLTFWVLNIVLCLIVLVFVLR</sequence>
<keyword evidence="1" id="KW-1133">Transmembrane helix</keyword>
<organism evidence="2 3">
    <name type="scientific">Falsiruegeria mediterranea M17</name>
    <dbReference type="NCBI Taxonomy" id="1200281"/>
    <lineage>
        <taxon>Bacteria</taxon>
        <taxon>Pseudomonadati</taxon>
        <taxon>Pseudomonadota</taxon>
        <taxon>Alphaproteobacteria</taxon>
        <taxon>Rhodobacterales</taxon>
        <taxon>Roseobacteraceae</taxon>
        <taxon>Falsiruegeria</taxon>
    </lineage>
</organism>
<keyword evidence="3" id="KW-1185">Reference proteome</keyword>
<proteinExistence type="predicted"/>
<evidence type="ECO:0000313" key="3">
    <source>
        <dbReference type="Proteomes" id="UP000244898"/>
    </source>
</evidence>
<accession>A0A2R8CEX6</accession>
<dbReference type="EMBL" id="ONZG01000013">
    <property type="protein sequence ID" value="SPJ30858.1"/>
    <property type="molecule type" value="Genomic_DNA"/>
</dbReference>
<reference evidence="3" key="1">
    <citation type="submission" date="2018-03" db="EMBL/GenBank/DDBJ databases">
        <authorList>
            <person name="Rodrigo-Torres L."/>
            <person name="Arahal R. D."/>
            <person name="Lucena T."/>
        </authorList>
    </citation>
    <scope>NUCLEOTIDE SEQUENCE [LARGE SCALE GENOMIC DNA]</scope>
    <source>
        <strain evidence="3">CECT 7615</strain>
    </source>
</reference>
<feature type="transmembrane region" description="Helical" evidence="1">
    <location>
        <begin position="16"/>
        <end position="34"/>
    </location>
</feature>
<keyword evidence="1" id="KW-0812">Transmembrane</keyword>
<gene>
    <name evidence="2" type="ORF">TRM7615_04395</name>
</gene>
<keyword evidence="1" id="KW-0472">Membrane</keyword>
<evidence type="ECO:0000313" key="2">
    <source>
        <dbReference type="EMBL" id="SPJ30858.1"/>
    </source>
</evidence>
<evidence type="ECO:0000256" key="1">
    <source>
        <dbReference type="SAM" id="Phobius"/>
    </source>
</evidence>
<protein>
    <submittedName>
        <fullName evidence="2">Uncharacterized protein</fullName>
    </submittedName>
</protein>
<name>A0A2R8CEX6_9RHOB</name>
<dbReference type="Proteomes" id="UP000244898">
    <property type="component" value="Unassembled WGS sequence"/>
</dbReference>
<dbReference type="AlphaFoldDB" id="A0A2R8CEX6"/>